<name>Q7SG20_NEUCR</name>
<keyword evidence="2" id="KW-0812">Transmembrane</keyword>
<keyword evidence="2" id="KW-1133">Transmembrane helix</keyword>
<keyword evidence="4" id="KW-1185">Reference proteome</keyword>
<gene>
    <name evidence="3" type="ORF">NCU02600</name>
</gene>
<keyword evidence="2" id="KW-0472">Membrane</keyword>
<dbReference type="InterPro" id="IPR027443">
    <property type="entry name" value="IPNS-like_sf"/>
</dbReference>
<feature type="compositionally biased region" description="Polar residues" evidence="1">
    <location>
        <begin position="389"/>
        <end position="408"/>
    </location>
</feature>
<feature type="region of interest" description="Disordered" evidence="1">
    <location>
        <begin position="490"/>
        <end position="511"/>
    </location>
</feature>
<dbReference type="OrthoDB" id="8249012at2759"/>
<dbReference type="RefSeq" id="XP_965003.2">
    <property type="nucleotide sequence ID" value="XM_959910.2"/>
</dbReference>
<feature type="region of interest" description="Disordered" evidence="1">
    <location>
        <begin position="383"/>
        <end position="415"/>
    </location>
</feature>
<dbReference type="Gene3D" id="2.60.120.330">
    <property type="entry name" value="B-lactam Antibiotic, Isopenicillin N Synthase, Chain"/>
    <property type="match status" value="1"/>
</dbReference>
<dbReference type="STRING" id="367110.Q7SG20"/>
<dbReference type="HOGENOM" id="CLU_011148_3_2_1"/>
<dbReference type="SUPFAM" id="SSF51197">
    <property type="entry name" value="Clavaminate synthase-like"/>
    <property type="match status" value="1"/>
</dbReference>
<dbReference type="GeneID" id="3881143"/>
<dbReference type="PaxDb" id="5141-EFNCRP00000002155"/>
<proteinExistence type="predicted"/>
<dbReference type="InterPro" id="IPR010856">
    <property type="entry name" value="Gig2-like"/>
</dbReference>
<dbReference type="VEuPathDB" id="FungiDB:NCU02600"/>
<evidence type="ECO:0000256" key="2">
    <source>
        <dbReference type="SAM" id="Phobius"/>
    </source>
</evidence>
<dbReference type="AlphaFoldDB" id="Q7SG20"/>
<sequence length="666" mass="74234">MSTRSIKCGRSAVFHSDLFEHVFPGLSHFSTYLRVWHFSLSFICLPFICSFFSSLIMAMSFQSYPITANTVAHVYWEKEHEMQSFSYPDPVPLPPRFTLLKERLASGNEAAITSAWQRLLRRLDEEINYISSMGSKVVPTISFSNITNPQQSQDFLAQLRRSGVAIIRNVVPKETATSWRQEASEYLSQNSGMRAVPTRDPQLYELYWSPAQIKARAHPNVIAAQKFAMRIWKSEDPNAMVSTNFPITYADRVRIRTISTTTYGGNENRLNPSAHVDNGSVERWEPDGYGRAGTYKDIFHGRWEDYEPWESSSRVQATSDLYQGTGSCSIFRMFQGLLTMSPTSSDSDLDSDSDSLQVCPMPQLATAYFLLRPFFSPSPSASPVSSSSNLAHSEQDQQVPFSTSSTTFAGEEEQEDSPWLFNYPHNSILHGALPSYAQDINPTLHPHLQLDRSLVTIPRLEPGDYVLWHPDLIHVVDGPWQRQNRHHKQKLSMITRSKNPPDPIPNTNSNPKISQTLSLYLPCCPLTQTNALYLSRQRKAFLLGRPGPDFGGGGQALFHQGHTNYGSYGYGYGGVQSMVNGPGPYSHLRDDSGTSGCGSGSGTGDESSHMGRAGVQDVNDAGGDDGLRAMGLLPWDEEEAHTEAEREVLAMANGILFPDLLDYGRT</sequence>
<dbReference type="Proteomes" id="UP000001805">
    <property type="component" value="Chromosome 1, Linkage Group I"/>
</dbReference>
<dbReference type="EMBL" id="CM002236">
    <property type="protein sequence ID" value="EAA35767.2"/>
    <property type="molecule type" value="Genomic_DNA"/>
</dbReference>
<feature type="region of interest" description="Disordered" evidence="1">
    <location>
        <begin position="587"/>
        <end position="623"/>
    </location>
</feature>
<evidence type="ECO:0000313" key="3">
    <source>
        <dbReference type="EMBL" id="EAA35767.2"/>
    </source>
</evidence>
<dbReference type="KEGG" id="ncr:NCU02600"/>
<dbReference type="PANTHER" id="PTHR30613">
    <property type="entry name" value="UNCHARACTERIZED PROTEIN YBIU-RELATED"/>
    <property type="match status" value="1"/>
</dbReference>
<dbReference type="Pfam" id="PF07350">
    <property type="entry name" value="Gig2-like"/>
    <property type="match status" value="1"/>
</dbReference>
<organism evidence="3 4">
    <name type="scientific">Neurospora crassa (strain ATCC 24698 / 74-OR23-1A / CBS 708.71 / DSM 1257 / FGSC 987)</name>
    <dbReference type="NCBI Taxonomy" id="367110"/>
    <lineage>
        <taxon>Eukaryota</taxon>
        <taxon>Fungi</taxon>
        <taxon>Dikarya</taxon>
        <taxon>Ascomycota</taxon>
        <taxon>Pezizomycotina</taxon>
        <taxon>Sordariomycetes</taxon>
        <taxon>Sordariomycetidae</taxon>
        <taxon>Sordariales</taxon>
        <taxon>Sordariaceae</taxon>
        <taxon>Neurospora</taxon>
    </lineage>
</organism>
<protein>
    <submittedName>
        <fullName evidence="3">DUF1479 domain-containing protein</fullName>
    </submittedName>
</protein>
<evidence type="ECO:0000256" key="1">
    <source>
        <dbReference type="SAM" id="MobiDB-lite"/>
    </source>
</evidence>
<reference evidence="3 4" key="1">
    <citation type="journal article" date="2003" name="Nature">
        <title>The genome sequence of the filamentous fungus Neurospora crassa.</title>
        <authorList>
            <person name="Galagan J.E."/>
            <person name="Calvo S.E."/>
            <person name="Borkovich K.A."/>
            <person name="Selker E.U."/>
            <person name="Read N.D."/>
            <person name="Jaffe D."/>
            <person name="FitzHugh W."/>
            <person name="Ma L.J."/>
            <person name="Smirnov S."/>
            <person name="Purcell S."/>
            <person name="Rehman B."/>
            <person name="Elkins T."/>
            <person name="Engels R."/>
            <person name="Wang S."/>
            <person name="Nielsen C.B."/>
            <person name="Butler J."/>
            <person name="Endrizzi M."/>
            <person name="Qui D."/>
            <person name="Ianakiev P."/>
            <person name="Bell-Pedersen D."/>
            <person name="Nelson M.A."/>
            <person name="Werner-Washburne M."/>
            <person name="Selitrennikoff C.P."/>
            <person name="Kinsey J.A."/>
            <person name="Braun E.L."/>
            <person name="Zelter A."/>
            <person name="Schulte U."/>
            <person name="Kothe G.O."/>
            <person name="Jedd G."/>
            <person name="Mewes W."/>
            <person name="Staben C."/>
            <person name="Marcotte E."/>
            <person name="Greenberg D."/>
            <person name="Roy A."/>
            <person name="Foley K."/>
            <person name="Naylor J."/>
            <person name="Stange-Thomann N."/>
            <person name="Barrett R."/>
            <person name="Gnerre S."/>
            <person name="Kamal M."/>
            <person name="Kamvysselis M."/>
            <person name="Mauceli E."/>
            <person name="Bielke C."/>
            <person name="Rudd S."/>
            <person name="Frishman D."/>
            <person name="Krystofova S."/>
            <person name="Rasmussen C."/>
            <person name="Metzenberg R.L."/>
            <person name="Perkins D.D."/>
            <person name="Kroken S."/>
            <person name="Cogoni C."/>
            <person name="Macino G."/>
            <person name="Catcheside D."/>
            <person name="Li W."/>
            <person name="Pratt R.J."/>
            <person name="Osmani S.A."/>
            <person name="DeSouza C.P."/>
            <person name="Glass L."/>
            <person name="Orbach M.J."/>
            <person name="Berglund J.A."/>
            <person name="Voelker R."/>
            <person name="Yarden O."/>
            <person name="Plamann M."/>
            <person name="Seiler S."/>
            <person name="Dunlap J."/>
            <person name="Radford A."/>
            <person name="Aramayo R."/>
            <person name="Natvig D.O."/>
            <person name="Alex L.A."/>
            <person name="Mannhaupt G."/>
            <person name="Ebbole D.J."/>
            <person name="Freitag M."/>
            <person name="Paulsen I."/>
            <person name="Sachs M.S."/>
            <person name="Lander E.S."/>
            <person name="Nusbaum C."/>
            <person name="Birren B."/>
        </authorList>
    </citation>
    <scope>NUCLEOTIDE SEQUENCE [LARGE SCALE GENOMIC DNA]</scope>
    <source>
        <strain evidence="4">ATCC 24698 / 74-OR23-1A / CBS 708.71 / DSM 1257 / FGSC 987</strain>
    </source>
</reference>
<evidence type="ECO:0000313" key="4">
    <source>
        <dbReference type="Proteomes" id="UP000001805"/>
    </source>
</evidence>
<feature type="transmembrane region" description="Helical" evidence="2">
    <location>
        <begin position="35"/>
        <end position="61"/>
    </location>
</feature>
<dbReference type="SMR" id="Q7SG20"/>
<accession>Q7SG20</accession>
<dbReference type="InParanoid" id="Q7SG20"/>
<dbReference type="PANTHER" id="PTHR30613:SF1">
    <property type="entry name" value="DUF1479 DOMAIN PROTEIN (AFU_ORTHOLOGUE AFUA_5G09280)"/>
    <property type="match status" value="1"/>
</dbReference>